<dbReference type="SMART" id="SM00382">
    <property type="entry name" value="AAA"/>
    <property type="match status" value="1"/>
</dbReference>
<accession>A0A841ISQ8</accession>
<dbReference type="InterPro" id="IPR041626">
    <property type="entry name" value="Prot_ATP_ID_OB_N"/>
</dbReference>
<evidence type="ECO:0000256" key="7">
    <source>
        <dbReference type="RuleBase" id="RU003651"/>
    </source>
</evidence>
<comment type="similarity">
    <text evidence="6 7">Belongs to the AAA ATPase family.</text>
</comment>
<dbReference type="EMBL" id="JACHJO010000009">
    <property type="protein sequence ID" value="MBB6121182.1"/>
    <property type="molecule type" value="Genomic_DNA"/>
</dbReference>
<feature type="binding site" evidence="6">
    <location>
        <begin position="274"/>
        <end position="279"/>
    </location>
    <ligand>
        <name>ATP</name>
        <dbReference type="ChEBI" id="CHEBI:30616"/>
    </ligand>
</feature>
<dbReference type="Pfam" id="PF00004">
    <property type="entry name" value="AAA"/>
    <property type="match status" value="1"/>
</dbReference>
<evidence type="ECO:0000256" key="5">
    <source>
        <dbReference type="ARBA" id="ARBA00023186"/>
    </source>
</evidence>
<dbReference type="GO" id="GO:0000502">
    <property type="term" value="C:proteasome complex"/>
    <property type="evidence" value="ECO:0007669"/>
    <property type="project" value="UniProtKB-KW"/>
</dbReference>
<organism evidence="9 10">
    <name type="scientific">Nocardiopsis algeriensis</name>
    <dbReference type="NCBI Taxonomy" id="1478215"/>
    <lineage>
        <taxon>Bacteria</taxon>
        <taxon>Bacillati</taxon>
        <taxon>Actinomycetota</taxon>
        <taxon>Actinomycetes</taxon>
        <taxon>Streptosporangiales</taxon>
        <taxon>Nocardiopsidaceae</taxon>
        <taxon>Nocardiopsis</taxon>
    </lineage>
</organism>
<dbReference type="Gene3D" id="1.10.8.60">
    <property type="match status" value="1"/>
</dbReference>
<proteinExistence type="inferred from homology"/>
<dbReference type="SUPFAM" id="SSF52540">
    <property type="entry name" value="P-loop containing nucleoside triphosphate hydrolases"/>
    <property type="match status" value="1"/>
</dbReference>
<dbReference type="HAMAP" id="MF_02112">
    <property type="entry name" value="ARC_ATPase"/>
    <property type="match status" value="1"/>
</dbReference>
<keyword evidence="1 6" id="KW-0547">Nucleotide-binding</keyword>
<dbReference type="PROSITE" id="PS00674">
    <property type="entry name" value="AAA"/>
    <property type="match status" value="1"/>
</dbReference>
<dbReference type="InterPro" id="IPR012340">
    <property type="entry name" value="NA-bd_OB-fold"/>
</dbReference>
<dbReference type="PANTHER" id="PTHR23077:SF144">
    <property type="entry name" value="PROTEASOME-ASSOCIATED ATPASE"/>
    <property type="match status" value="1"/>
</dbReference>
<feature type="domain" description="AAA+ ATPase" evidence="8">
    <location>
        <begin position="263"/>
        <end position="417"/>
    </location>
</feature>
<keyword evidence="4 6" id="KW-0175">Coiled coil</keyword>
<dbReference type="GO" id="GO:0005524">
    <property type="term" value="F:ATP binding"/>
    <property type="evidence" value="ECO:0007669"/>
    <property type="project" value="UniProtKB-UniRule"/>
</dbReference>
<dbReference type="InterPro" id="IPR032501">
    <property type="entry name" value="Prot_ATP_ID_OB_2nd"/>
</dbReference>
<evidence type="ECO:0000256" key="2">
    <source>
        <dbReference type="ARBA" id="ARBA00022840"/>
    </source>
</evidence>
<dbReference type="GO" id="GO:0019941">
    <property type="term" value="P:modification-dependent protein catabolic process"/>
    <property type="evidence" value="ECO:0007669"/>
    <property type="project" value="InterPro"/>
</dbReference>
<gene>
    <name evidence="6" type="primary">arc</name>
    <name evidence="9" type="ORF">FHS13_003150</name>
</gene>
<sequence length="586" mass="65444">MAERDDERQSDRDREIAELTAQVSYMEKELSVVRRKLADSPRHVRLMEEKLREAQAALAAADGKNDRLVSTLKDAREQIVALKEEVDRLAQPPSGFGVFLGAREDDTVEIFTNGRKMRVNVSPSVDVAELRRGQEVMLNEAFNVVAAEDFESVGEVVMLKEILEDGERALVISHHDEERIVRLAEPLRDEPVRPGDSLLLEPRSGYVYERIPKSEVEELILEEVPDISYTDIGGLGGQIELIRDAVELPYLHKDLFREHKLRAPKGVLLYGPPGCGKTLIAKAVANSLAKQVAERTGRDVGKSFFLNIKGPELLNKYVGETERHIRLVFQRAREKASEGTPVIVFFDEMDSIFRTRGSGVSSDVENTIVPQLLSEIDGVEGLENVIVIGASNREDMIDPAILRPGRLDVKIKIERPDAEAARDIFAKYITEDLPLHEDDLAEHGGSAKATVDAMIQTVVERMYTEGEENRFLEVTYANGDKEVLYFKDFNSGAMIENIVSRAKKMAIKDFIDSGSRGLRVSHLLQACVDEFSENEDLPNTTNPDDWARISGKKGERIVYIRTLVTGKKGADSGRSIDTVANTGQYL</sequence>
<dbReference type="PANTHER" id="PTHR23077">
    <property type="entry name" value="AAA-FAMILY ATPASE"/>
    <property type="match status" value="1"/>
</dbReference>
<keyword evidence="10" id="KW-1185">Reference proteome</keyword>
<evidence type="ECO:0000256" key="1">
    <source>
        <dbReference type="ARBA" id="ARBA00022741"/>
    </source>
</evidence>
<dbReference type="FunFam" id="3.40.50.300:FF:000155">
    <property type="entry name" value="AAA ATPase forming ring-shaped complexes"/>
    <property type="match status" value="1"/>
</dbReference>
<dbReference type="GO" id="GO:0016887">
    <property type="term" value="F:ATP hydrolysis activity"/>
    <property type="evidence" value="ECO:0007669"/>
    <property type="project" value="UniProtKB-UniRule"/>
</dbReference>
<evidence type="ECO:0000256" key="6">
    <source>
        <dbReference type="HAMAP-Rule" id="MF_02112"/>
    </source>
</evidence>
<evidence type="ECO:0000313" key="10">
    <source>
        <dbReference type="Proteomes" id="UP000536604"/>
    </source>
</evidence>
<dbReference type="Gene3D" id="3.40.50.300">
    <property type="entry name" value="P-loop containing nucleotide triphosphate hydrolases"/>
    <property type="match status" value="1"/>
</dbReference>
<reference evidence="9 10" key="1">
    <citation type="submission" date="2020-08" db="EMBL/GenBank/DDBJ databases">
        <title>Genomic Encyclopedia of Type Strains, Phase III (KMG-III): the genomes of soil and plant-associated and newly described type strains.</title>
        <authorList>
            <person name="Whitman W."/>
        </authorList>
    </citation>
    <scope>NUCLEOTIDE SEQUENCE [LARGE SCALE GENOMIC DNA]</scope>
    <source>
        <strain evidence="9 10">CECT 8712</strain>
    </source>
</reference>
<keyword evidence="3 9" id="KW-0647">Proteasome</keyword>
<dbReference type="InterPro" id="IPR050168">
    <property type="entry name" value="AAA_ATPase_domain"/>
</dbReference>
<dbReference type="InterPro" id="IPR027417">
    <property type="entry name" value="P-loop_NTPase"/>
</dbReference>
<keyword evidence="2 6" id="KW-0067">ATP-binding</keyword>
<feature type="coiled-coil region" evidence="6">
    <location>
        <begin position="44"/>
        <end position="92"/>
    </location>
</feature>
<dbReference type="NCBIfam" id="TIGR03689">
    <property type="entry name" value="pup_AAA"/>
    <property type="match status" value="1"/>
</dbReference>
<dbReference type="AlphaFoldDB" id="A0A841ISQ8"/>
<dbReference type="Pfam" id="PF17758">
    <property type="entry name" value="Prot_ATP_ID_OB_N"/>
    <property type="match status" value="1"/>
</dbReference>
<dbReference type="InterPro" id="IPR022482">
    <property type="entry name" value="Proteasome_ATPase"/>
</dbReference>
<dbReference type="GO" id="GO:0010498">
    <property type="term" value="P:proteasomal protein catabolic process"/>
    <property type="evidence" value="ECO:0007669"/>
    <property type="project" value="InterPro"/>
</dbReference>
<dbReference type="InterPro" id="IPR003959">
    <property type="entry name" value="ATPase_AAA_core"/>
</dbReference>
<keyword evidence="5" id="KW-0143">Chaperone</keyword>
<evidence type="ECO:0000259" key="8">
    <source>
        <dbReference type="SMART" id="SM00382"/>
    </source>
</evidence>
<evidence type="ECO:0000256" key="4">
    <source>
        <dbReference type="ARBA" id="ARBA00023054"/>
    </source>
</evidence>
<evidence type="ECO:0000313" key="9">
    <source>
        <dbReference type="EMBL" id="MBB6121182.1"/>
    </source>
</evidence>
<comment type="subunit">
    <text evidence="6">Homohexamer. Assembles into a hexameric ring structure.</text>
</comment>
<protein>
    <recommendedName>
        <fullName evidence="6">AAA ATPase forming ring-shaped complexes</fullName>
        <shortName evidence="6">ARC</shortName>
    </recommendedName>
</protein>
<evidence type="ECO:0000256" key="3">
    <source>
        <dbReference type="ARBA" id="ARBA00022942"/>
    </source>
</evidence>
<comment type="caution">
    <text evidence="9">The sequence shown here is derived from an EMBL/GenBank/DDBJ whole genome shotgun (WGS) entry which is preliminary data.</text>
</comment>
<dbReference type="Gene3D" id="2.40.50.140">
    <property type="entry name" value="Nucleic acid-binding proteins"/>
    <property type="match status" value="2"/>
</dbReference>
<dbReference type="InterPro" id="IPR003593">
    <property type="entry name" value="AAA+_ATPase"/>
</dbReference>
<name>A0A841ISQ8_9ACTN</name>
<dbReference type="Proteomes" id="UP000536604">
    <property type="component" value="Unassembled WGS sequence"/>
</dbReference>
<dbReference type="Pfam" id="PF16450">
    <property type="entry name" value="Prot_ATP_ID_OB_C"/>
    <property type="match status" value="1"/>
</dbReference>
<dbReference type="InterPro" id="IPR003960">
    <property type="entry name" value="ATPase_AAA_CS"/>
</dbReference>
<dbReference type="Gene3D" id="1.20.5.170">
    <property type="match status" value="1"/>
</dbReference>